<dbReference type="PROSITE" id="PS50294">
    <property type="entry name" value="WD_REPEATS_REGION"/>
    <property type="match status" value="4"/>
</dbReference>
<feature type="repeat" description="WD" evidence="4">
    <location>
        <begin position="416"/>
        <end position="457"/>
    </location>
</feature>
<evidence type="ECO:0000256" key="4">
    <source>
        <dbReference type="PROSITE-ProRule" id="PRU00221"/>
    </source>
</evidence>
<feature type="repeat" description="WD" evidence="4">
    <location>
        <begin position="554"/>
        <end position="583"/>
    </location>
</feature>
<dbReference type="Pfam" id="PF00400">
    <property type="entry name" value="WD40"/>
    <property type="match status" value="5"/>
</dbReference>
<dbReference type="InterPro" id="IPR001680">
    <property type="entry name" value="WD40_rpt"/>
</dbReference>
<dbReference type="PROSITE" id="PS00678">
    <property type="entry name" value="WD_REPEATS_1"/>
    <property type="match status" value="3"/>
</dbReference>
<feature type="coiled-coil region" evidence="5">
    <location>
        <begin position="99"/>
        <end position="219"/>
    </location>
</feature>
<evidence type="ECO:0000313" key="8">
    <source>
        <dbReference type="Proteomes" id="UP001318040"/>
    </source>
</evidence>
<dbReference type="InterPro" id="IPR013923">
    <property type="entry name" value="Autophagy-rel_prot_16_dom"/>
</dbReference>
<dbReference type="Pfam" id="PF08614">
    <property type="entry name" value="ATG16"/>
    <property type="match status" value="1"/>
</dbReference>
<dbReference type="FunFam" id="2.130.10.10:FF:000159">
    <property type="entry name" value="Autophagy-related protein 16-1 isoform 1"/>
    <property type="match status" value="1"/>
</dbReference>
<feature type="compositionally biased region" description="Low complexity" evidence="6">
    <location>
        <begin position="254"/>
        <end position="268"/>
    </location>
</feature>
<dbReference type="GO" id="GO:0043495">
    <property type="term" value="F:protein-membrane adaptor activity"/>
    <property type="evidence" value="ECO:0007669"/>
    <property type="project" value="TreeGrafter"/>
</dbReference>
<dbReference type="PRINTS" id="PR00320">
    <property type="entry name" value="GPROTEINBRPT"/>
</dbReference>
<dbReference type="InterPro" id="IPR036322">
    <property type="entry name" value="WD40_repeat_dom_sf"/>
</dbReference>
<feature type="repeat" description="WD" evidence="4">
    <location>
        <begin position="330"/>
        <end position="363"/>
    </location>
</feature>
<dbReference type="PANTHER" id="PTHR19878">
    <property type="entry name" value="AUTOPHAGY PROTEIN 16-LIKE"/>
    <property type="match status" value="1"/>
</dbReference>
<organism evidence="8 9">
    <name type="scientific">Petromyzon marinus</name>
    <name type="common">Sea lamprey</name>
    <dbReference type="NCBI Taxonomy" id="7757"/>
    <lineage>
        <taxon>Eukaryota</taxon>
        <taxon>Metazoa</taxon>
        <taxon>Chordata</taxon>
        <taxon>Craniata</taxon>
        <taxon>Vertebrata</taxon>
        <taxon>Cyclostomata</taxon>
        <taxon>Hyperoartia</taxon>
        <taxon>Petromyzontiformes</taxon>
        <taxon>Petromyzontidae</taxon>
        <taxon>Petromyzon</taxon>
    </lineage>
</organism>
<evidence type="ECO:0000259" key="7">
    <source>
        <dbReference type="Pfam" id="PF08614"/>
    </source>
</evidence>
<feature type="region of interest" description="Disordered" evidence="6">
    <location>
        <begin position="237"/>
        <end position="268"/>
    </location>
</feature>
<keyword evidence="3" id="KW-0677">Repeat</keyword>
<dbReference type="InterPro" id="IPR015943">
    <property type="entry name" value="WD40/YVTN_repeat-like_dom_sf"/>
</dbReference>
<evidence type="ECO:0000256" key="6">
    <source>
        <dbReference type="SAM" id="MobiDB-lite"/>
    </source>
</evidence>
<evidence type="ECO:0000256" key="2">
    <source>
        <dbReference type="ARBA" id="ARBA00022574"/>
    </source>
</evidence>
<evidence type="ECO:0000256" key="5">
    <source>
        <dbReference type="SAM" id="Coils"/>
    </source>
</evidence>
<reference evidence="9" key="1">
    <citation type="submission" date="2025-08" db="UniProtKB">
        <authorList>
            <consortium name="RefSeq"/>
        </authorList>
    </citation>
    <scope>IDENTIFICATION</scope>
    <source>
        <tissue evidence="9">Sperm</tissue>
    </source>
</reference>
<dbReference type="PROSITE" id="PS50082">
    <property type="entry name" value="WD_REPEATS_2"/>
    <property type="match status" value="5"/>
</dbReference>
<dbReference type="AlphaFoldDB" id="A0AAJ7XGX4"/>
<dbReference type="Gene3D" id="2.130.10.10">
    <property type="entry name" value="YVTN repeat-like/Quinoprotein amine dehydrogenase"/>
    <property type="match status" value="1"/>
</dbReference>
<dbReference type="GO" id="GO:0000421">
    <property type="term" value="C:autophagosome membrane"/>
    <property type="evidence" value="ECO:0007669"/>
    <property type="project" value="TreeGrafter"/>
</dbReference>
<evidence type="ECO:0000313" key="9">
    <source>
        <dbReference type="RefSeq" id="XP_032833752.1"/>
    </source>
</evidence>
<evidence type="ECO:0000256" key="3">
    <source>
        <dbReference type="ARBA" id="ARBA00022737"/>
    </source>
</evidence>
<comment type="similarity">
    <text evidence="1">Belongs to the WD repeat ATG16 family.</text>
</comment>
<dbReference type="CDD" id="cd00200">
    <property type="entry name" value="WD40"/>
    <property type="match status" value="1"/>
</dbReference>
<keyword evidence="5" id="KW-0175">Coiled coil</keyword>
<sequence length="619" mass="68353">METEWRRSIARQLRQRDRGSRDAFGELIQRYTRLLEKADLQSLLSERLQKETHDGQGHADPSSSHDGAAQGAEISALRMKHQEELTTLHKIRGELAQDVIELNHKLSAKEQQLQEMQTRLAESEVRAGGLQAEVDRLRAELAELQAATQTVKDEYEALQMACTALESRLRRIEEDNRELVARWMAEKAIEADRVNTENEKDTRRRQAKLRKELAEAAQEHVNVDLDDDIEVLAEEATEGAAGEQPAKLDRGTRPPVGSPSLPGGTPLPGLLDSLSNMFGVNVLHAYGAAPEHHANSKRRASSVVSTGEGQVAPSSVCLAARLPERAICKFDAHDGEVNATRFSPNSRLLVTGGTDRKVKLWDVIAGKTECRGTLSGSNAGITSLDFDNTGTYLLASSSDFASRIWTVDDFRLRHTLTGHSGKVLSAKFMSDFVKIVSGSHDRTLKLWDLRSRACIRTIFAGSSCNDVVCSEQCVISGHYDKKIRFWDTRSESVRTELELPGRVTSLDLNAERTELLSCSRDDSLRITELRTNSTRVSLTAEGFKCGADWTRAVFSPDGQYVTAGSADGTLFVWNAATGHVERSLSRHHSAAVNAVAWSPSGEYILSVDKAKRAVLWSDL</sequence>
<dbReference type="RefSeq" id="XP_032833752.1">
    <property type="nucleotide sequence ID" value="XM_032977861.1"/>
</dbReference>
<protein>
    <submittedName>
        <fullName evidence="9">Autophagy-related protein 16-like isoform X1</fullName>
    </submittedName>
</protein>
<keyword evidence="8" id="KW-1185">Reference proteome</keyword>
<dbReference type="SUPFAM" id="SSF50978">
    <property type="entry name" value="WD40 repeat-like"/>
    <property type="match status" value="1"/>
</dbReference>
<dbReference type="PANTHER" id="PTHR19878:SF6">
    <property type="entry name" value="AUTOPHAGY-RELATED PROTEIN 16-1"/>
    <property type="match status" value="1"/>
</dbReference>
<feature type="domain" description="Autophagy-related protein 16" evidence="7">
    <location>
        <begin position="9"/>
        <end position="195"/>
    </location>
</feature>
<dbReference type="KEGG" id="pmrn:116956328"/>
<proteinExistence type="inferred from homology"/>
<name>A0AAJ7XGX4_PETMA</name>
<feature type="repeat" description="WD" evidence="4">
    <location>
        <begin position="585"/>
        <end position="619"/>
    </location>
</feature>
<dbReference type="InterPro" id="IPR019775">
    <property type="entry name" value="WD40_repeat_CS"/>
</dbReference>
<dbReference type="GO" id="GO:0034274">
    <property type="term" value="C:Atg12-Atg5-Atg16 complex"/>
    <property type="evidence" value="ECO:0007669"/>
    <property type="project" value="TreeGrafter"/>
</dbReference>
<dbReference type="CDD" id="cd22887">
    <property type="entry name" value="Atg16_CCD"/>
    <property type="match status" value="1"/>
</dbReference>
<accession>A0AAJ7XGX4</accession>
<dbReference type="Gene3D" id="1.20.5.170">
    <property type="match status" value="1"/>
</dbReference>
<gene>
    <name evidence="9" type="primary">LOC116956328</name>
</gene>
<dbReference type="Proteomes" id="UP001318040">
    <property type="component" value="Chromosome 64"/>
</dbReference>
<dbReference type="InterPro" id="IPR020472">
    <property type="entry name" value="WD40_PAC1"/>
</dbReference>
<feature type="repeat" description="WD" evidence="4">
    <location>
        <begin position="374"/>
        <end position="415"/>
    </location>
</feature>
<feature type="region of interest" description="Disordered" evidence="6">
    <location>
        <begin position="49"/>
        <end position="70"/>
    </location>
</feature>
<dbReference type="InterPro" id="IPR045160">
    <property type="entry name" value="ATG16"/>
</dbReference>
<dbReference type="GeneID" id="116956328"/>
<dbReference type="GO" id="GO:0034045">
    <property type="term" value="C:phagophore assembly site membrane"/>
    <property type="evidence" value="ECO:0007669"/>
    <property type="project" value="TreeGrafter"/>
</dbReference>
<keyword evidence="2 4" id="KW-0853">WD repeat</keyword>
<evidence type="ECO:0000256" key="1">
    <source>
        <dbReference type="ARBA" id="ARBA00009271"/>
    </source>
</evidence>
<dbReference type="SMART" id="SM00320">
    <property type="entry name" value="WD40"/>
    <property type="match status" value="7"/>
</dbReference>
<dbReference type="GO" id="GO:0000045">
    <property type="term" value="P:autophagosome assembly"/>
    <property type="evidence" value="ECO:0007669"/>
    <property type="project" value="InterPro"/>
</dbReference>